<gene>
    <name evidence="2" type="ORF">ACFYY5_01365</name>
</gene>
<evidence type="ECO:0000313" key="3">
    <source>
        <dbReference type="Proteomes" id="UP001602089"/>
    </source>
</evidence>
<name>A0ABW6T800_9NOCA</name>
<protein>
    <submittedName>
        <fullName evidence="2">Gp19/Gp15/Gp42 family protein</fullName>
    </submittedName>
</protein>
<keyword evidence="3" id="KW-1185">Reference proteome</keyword>
<dbReference type="Pfam" id="PF09355">
    <property type="entry name" value="Phage_Gp19"/>
    <property type="match status" value="1"/>
</dbReference>
<feature type="region of interest" description="Disordered" evidence="1">
    <location>
        <begin position="75"/>
        <end position="96"/>
    </location>
</feature>
<comment type="caution">
    <text evidence="2">The sequence shown here is derived from an EMBL/GenBank/DDBJ whole genome shotgun (WGS) entry which is preliminary data.</text>
</comment>
<proteinExistence type="predicted"/>
<accession>A0ABW6T800</accession>
<dbReference type="InterPro" id="IPR018963">
    <property type="entry name" value="Mycophage_D29_Gp19"/>
</dbReference>
<dbReference type="Proteomes" id="UP001602089">
    <property type="component" value="Unassembled WGS sequence"/>
</dbReference>
<feature type="compositionally biased region" description="Basic and acidic residues" evidence="1">
    <location>
        <begin position="87"/>
        <end position="96"/>
    </location>
</feature>
<dbReference type="RefSeq" id="WP_387128774.1">
    <property type="nucleotide sequence ID" value="NZ_JBIATK010000001.1"/>
</dbReference>
<reference evidence="2 3" key="1">
    <citation type="submission" date="2024-10" db="EMBL/GenBank/DDBJ databases">
        <title>The Natural Products Discovery Center: Release of the First 8490 Sequenced Strains for Exploring Actinobacteria Biosynthetic Diversity.</title>
        <authorList>
            <person name="Kalkreuter E."/>
            <person name="Kautsar S.A."/>
            <person name="Yang D."/>
            <person name="Bader C.D."/>
            <person name="Teijaro C.N."/>
            <person name="Fluegel L."/>
            <person name="Davis C.M."/>
            <person name="Simpson J.R."/>
            <person name="Lauterbach L."/>
            <person name="Steele A.D."/>
            <person name="Gui C."/>
            <person name="Meng S."/>
            <person name="Li G."/>
            <person name="Viehrig K."/>
            <person name="Ye F."/>
            <person name="Su P."/>
            <person name="Kiefer A.F."/>
            <person name="Nichols A."/>
            <person name="Cepeda A.J."/>
            <person name="Yan W."/>
            <person name="Fan B."/>
            <person name="Jiang Y."/>
            <person name="Adhikari A."/>
            <person name="Zheng C.-J."/>
            <person name="Schuster L."/>
            <person name="Cowan T.M."/>
            <person name="Smanski M.J."/>
            <person name="Chevrette M.G."/>
            <person name="De Carvalho L.P.S."/>
            <person name="Shen B."/>
        </authorList>
    </citation>
    <scope>NUCLEOTIDE SEQUENCE [LARGE SCALE GENOMIC DNA]</scope>
    <source>
        <strain evidence="2 3">NPDC001867</strain>
    </source>
</reference>
<sequence>MTYAQTSDVQTRLGRALTPDETTLVAIRLADVERMILRRVPDLAAKIEAGTVDTADVVQVEADAVTRVVRNPEGIQSETDGNYTYMRGRESSSGRLEVTRDEWQTLGVRFGMTQLVPSLPGYSPTSFGNGG</sequence>
<organism evidence="2 3">
    <name type="scientific">Nocardia elegans</name>
    <dbReference type="NCBI Taxonomy" id="300029"/>
    <lineage>
        <taxon>Bacteria</taxon>
        <taxon>Bacillati</taxon>
        <taxon>Actinomycetota</taxon>
        <taxon>Actinomycetes</taxon>
        <taxon>Mycobacteriales</taxon>
        <taxon>Nocardiaceae</taxon>
        <taxon>Nocardia</taxon>
    </lineage>
</organism>
<dbReference type="EMBL" id="JBIATK010000001">
    <property type="protein sequence ID" value="MFF4021468.1"/>
    <property type="molecule type" value="Genomic_DNA"/>
</dbReference>
<evidence type="ECO:0000313" key="2">
    <source>
        <dbReference type="EMBL" id="MFF4021468.1"/>
    </source>
</evidence>
<evidence type="ECO:0000256" key="1">
    <source>
        <dbReference type="SAM" id="MobiDB-lite"/>
    </source>
</evidence>